<keyword evidence="1" id="KW-1133">Transmembrane helix</keyword>
<feature type="transmembrane region" description="Helical" evidence="1">
    <location>
        <begin position="36"/>
        <end position="54"/>
    </location>
</feature>
<evidence type="ECO:0000313" key="2">
    <source>
        <dbReference type="EMBL" id="ASZ75736.1"/>
    </source>
</evidence>
<protein>
    <submittedName>
        <fullName evidence="2">Uncharacterized protein</fullName>
    </submittedName>
</protein>
<accession>A0A249XW64</accession>
<proteinExistence type="predicted"/>
<keyword evidence="1" id="KW-0812">Transmembrane</keyword>
<dbReference type="EMBL" id="MF765814">
    <property type="protein sequence ID" value="ASZ75736.1"/>
    <property type="molecule type" value="Genomic_DNA"/>
</dbReference>
<gene>
    <name evidence="2" type="ORF">TAFFO16_3</name>
</gene>
<name>A0A249XW64_9CAUD</name>
<evidence type="ECO:0000256" key="1">
    <source>
        <dbReference type="SAM" id="Phobius"/>
    </source>
</evidence>
<keyword evidence="1" id="KW-0472">Membrane</keyword>
<evidence type="ECO:0000313" key="3">
    <source>
        <dbReference type="Proteomes" id="UP000223534"/>
    </source>
</evidence>
<reference evidence="3" key="1">
    <citation type="submission" date="2017-08" db="EMBL/GenBank/DDBJ databases">
        <authorList>
            <person name="Puglisi K.M."/>
            <person name="Abker F."/>
            <person name="Adetunja A."/>
            <person name="Azinge I."/>
            <person name="Baskerville V."/>
            <person name="Brown C."/>
            <person name="Cabassa I."/>
            <person name="Cannady D."/>
            <person name="Duran G."/>
            <person name="Franklin M."/>
            <person name="Kontchou K."/>
            <person name="Kelly K."/>
            <person name="Mohamed A."/>
            <person name="Okusolubo T."/>
            <person name="Oriala D."/>
            <person name="Shrestha A."/>
            <person name="Song A."/>
            <person name="Spruill R."/>
            <person name="Williams K."/>
            <person name="Nunn R."/>
            <person name="Johnson A."/>
            <person name="Erill I."/>
            <person name="Caruso S.M."/>
        </authorList>
    </citation>
    <scope>NUCLEOTIDE SEQUENCE [LARGE SCALE GENOMIC DNA]</scope>
</reference>
<organism evidence="2 3">
    <name type="scientific">Bacillus phage Taffo16</name>
    <dbReference type="NCBI Taxonomy" id="2030094"/>
    <lineage>
        <taxon>Viruses</taxon>
        <taxon>Duplodnaviria</taxon>
        <taxon>Heunggongvirae</taxon>
        <taxon>Uroviricota</taxon>
        <taxon>Caudoviricetes</taxon>
        <taxon>Herelleviridae</taxon>
        <taxon>Bastillevirinae</taxon>
        <taxon>Bequatrovirus</taxon>
        <taxon>Bequatrovirus riley</taxon>
    </lineage>
</organism>
<feature type="transmembrane region" description="Helical" evidence="1">
    <location>
        <begin position="6"/>
        <end position="24"/>
    </location>
</feature>
<sequence>MTSIWVGSMFMYIPMLILVDLIMDEIESYKGWDMGVISRIIIAAGISILITAIIDCMALCVHV</sequence>
<dbReference type="Proteomes" id="UP000223534">
    <property type="component" value="Segment"/>
</dbReference>